<dbReference type="InterPro" id="IPR037401">
    <property type="entry name" value="SnoaL-like"/>
</dbReference>
<reference evidence="1 2" key="1">
    <citation type="submission" date="2019-10" db="EMBL/GenBank/DDBJ databases">
        <title>Nonomuraea sp. nov., isolated from Phyllanthus amarus.</title>
        <authorList>
            <person name="Klykleung N."/>
            <person name="Tanasupawat S."/>
        </authorList>
    </citation>
    <scope>NUCLEOTIDE SEQUENCE [LARGE SCALE GENOMIC DNA]</scope>
    <source>
        <strain evidence="1 2">PA1-10</strain>
    </source>
</reference>
<dbReference type="AlphaFoldDB" id="A0A5C4VXL1"/>
<evidence type="ECO:0000313" key="1">
    <source>
        <dbReference type="EMBL" id="KAB8190532.1"/>
    </source>
</evidence>
<dbReference type="Pfam" id="PF12680">
    <property type="entry name" value="SnoaL_2"/>
    <property type="match status" value="1"/>
</dbReference>
<dbReference type="Proteomes" id="UP000312512">
    <property type="component" value="Unassembled WGS sequence"/>
</dbReference>
<organism evidence="1 2">
    <name type="scientific">Nonomuraea phyllanthi</name>
    <dbReference type="NCBI Taxonomy" id="2219224"/>
    <lineage>
        <taxon>Bacteria</taxon>
        <taxon>Bacillati</taxon>
        <taxon>Actinomycetota</taxon>
        <taxon>Actinomycetes</taxon>
        <taxon>Streptosporangiales</taxon>
        <taxon>Streptosporangiaceae</taxon>
        <taxon>Nonomuraea</taxon>
    </lineage>
</organism>
<dbReference type="SUPFAM" id="SSF54427">
    <property type="entry name" value="NTF2-like"/>
    <property type="match status" value="1"/>
</dbReference>
<comment type="caution">
    <text evidence="1">The sequence shown here is derived from an EMBL/GenBank/DDBJ whole genome shotgun (WGS) entry which is preliminary data.</text>
</comment>
<protein>
    <submittedName>
        <fullName evidence="1">Nuclear transport factor 2 family protein</fullName>
    </submittedName>
</protein>
<evidence type="ECO:0000313" key="2">
    <source>
        <dbReference type="Proteomes" id="UP000312512"/>
    </source>
</evidence>
<keyword evidence="2" id="KW-1185">Reference proteome</keyword>
<dbReference type="InterPro" id="IPR032710">
    <property type="entry name" value="NTF2-like_dom_sf"/>
</dbReference>
<dbReference type="EMBL" id="VDLX02000015">
    <property type="protein sequence ID" value="KAB8190532.1"/>
    <property type="molecule type" value="Genomic_DNA"/>
</dbReference>
<sequence length="143" mass="15716">MPETPRQIVERVLAAGLAQDYETLLGLMAPDGSIEWPHRPAGVPGRLEGHEEIRRYLSAAAKAPIRFDEFTDMTIYETDDPGTVIAEYEAHGSITTTGAPYHQSIIAVFRISGGRITSYRDYLDPLPLMEARASVPDTASATR</sequence>
<name>A0A5C4VXL1_9ACTN</name>
<dbReference type="Gene3D" id="3.10.450.50">
    <property type="match status" value="1"/>
</dbReference>
<gene>
    <name evidence="1" type="ORF">FH608_033915</name>
</gene>
<dbReference type="OrthoDB" id="3681559at2"/>
<proteinExistence type="predicted"/>
<dbReference type="RefSeq" id="WP_139634467.1">
    <property type="nucleotide sequence ID" value="NZ_VDLX02000015.1"/>
</dbReference>
<accession>A0A5C4VXL1</accession>